<protein>
    <submittedName>
        <fullName evidence="2">Uncharacterized protein</fullName>
    </submittedName>
</protein>
<dbReference type="EMBL" id="KQ416019">
    <property type="protein sequence ID" value="KOF99104.1"/>
    <property type="molecule type" value="Genomic_DNA"/>
</dbReference>
<reference evidence="2" key="1">
    <citation type="submission" date="2015-07" db="EMBL/GenBank/DDBJ databases">
        <title>MeaNS - Measles Nucleotide Surveillance Program.</title>
        <authorList>
            <person name="Tran T."/>
            <person name="Druce J."/>
        </authorList>
    </citation>
    <scope>NUCLEOTIDE SEQUENCE</scope>
    <source>
        <strain evidence="2">UCB-OBI-ISO-001</strain>
        <tissue evidence="2">Gonad</tissue>
    </source>
</reference>
<dbReference type="AlphaFoldDB" id="A0A0L8ICF5"/>
<dbReference type="PANTHER" id="PTHR10492:SF95">
    <property type="entry name" value="HELITRON HELICASE-LIKE DOMAIN-CONTAINING PROTEIN"/>
    <property type="match status" value="1"/>
</dbReference>
<dbReference type="PANTHER" id="PTHR10492">
    <property type="match status" value="1"/>
</dbReference>
<evidence type="ECO:0000313" key="2">
    <source>
        <dbReference type="EMBL" id="KOF99104.1"/>
    </source>
</evidence>
<name>A0A0L8ICF5_OCTBM</name>
<gene>
    <name evidence="2" type="ORF">OCBIM_22020098mg</name>
</gene>
<evidence type="ECO:0000256" key="1">
    <source>
        <dbReference type="SAM" id="MobiDB-lite"/>
    </source>
</evidence>
<accession>A0A0L8ICF5</accession>
<feature type="region of interest" description="Disordered" evidence="1">
    <location>
        <begin position="33"/>
        <end position="58"/>
    </location>
</feature>
<proteinExistence type="predicted"/>
<sequence length="279" mass="31392">MLASKRNVRNNFANKLACSRNCSVWRWNPEVNKGGAKGDGEEVKKAPNDAWSPSSTVSREQNTLLQNNGDVSQIVDATVKTPVLCDHVIVVELTTTLRLLTERHSDEREFADYLLDVGNGNISVEQSLGEFKIKLPTDSCLESGTLSDLCDFVYADLKNNFTNSVWFAKRSIVTPTNKAAEFVNNFLLNRIAGFPPQILKLMRKRRIMLLRNLDATNGRCDVTHYIIDNVHDHATETAVASRSLCRINSANLKNTTCISRMNFHLRLHTNTFLSRQLLP</sequence>
<feature type="compositionally biased region" description="Basic and acidic residues" evidence="1">
    <location>
        <begin position="36"/>
        <end position="47"/>
    </location>
</feature>
<organism evidence="2">
    <name type="scientific">Octopus bimaculoides</name>
    <name type="common">California two-spotted octopus</name>
    <dbReference type="NCBI Taxonomy" id="37653"/>
    <lineage>
        <taxon>Eukaryota</taxon>
        <taxon>Metazoa</taxon>
        <taxon>Spiralia</taxon>
        <taxon>Lophotrochozoa</taxon>
        <taxon>Mollusca</taxon>
        <taxon>Cephalopoda</taxon>
        <taxon>Coleoidea</taxon>
        <taxon>Octopodiformes</taxon>
        <taxon>Octopoda</taxon>
        <taxon>Incirrata</taxon>
        <taxon>Octopodidae</taxon>
        <taxon>Octopus</taxon>
    </lineage>
</organism>
<dbReference type="OrthoDB" id="6157906at2759"/>